<sequence>MNHRSRAWIQRRLRSLAFLELLNIPLQAALWFGKVGFPITPANAVGFALFALLLLQGAAYWLAKLRRVATPGNSLPGARTFATLRVLNVPLLIAGVLFTLRTVCVDPGSSSWPGLVFALFAVLEYINYFHTQLMYDTREDLRHLRNHGLRRAHLARDLDSRG</sequence>
<dbReference type="EMBL" id="QUAC01000070">
    <property type="protein sequence ID" value="REK90537.1"/>
    <property type="molecule type" value="Genomic_DNA"/>
</dbReference>
<reference evidence="2 3" key="1">
    <citation type="submission" date="2018-08" db="EMBL/GenBank/DDBJ databases">
        <title>Streptomyces NEAU-D10 sp. nov., a novel Actinomycete isolated from soil.</title>
        <authorList>
            <person name="Jin L."/>
        </authorList>
    </citation>
    <scope>NUCLEOTIDE SEQUENCE [LARGE SCALE GENOMIC DNA]</scope>
    <source>
        <strain evidence="2 3">NEAU-D10</strain>
    </source>
</reference>
<dbReference type="Proteomes" id="UP000262477">
    <property type="component" value="Unassembled WGS sequence"/>
</dbReference>
<feature type="transmembrane region" description="Helical" evidence="1">
    <location>
        <begin position="82"/>
        <end position="100"/>
    </location>
</feature>
<dbReference type="RefSeq" id="WP_128505532.1">
    <property type="nucleotide sequence ID" value="NZ_QUAC01000070.1"/>
</dbReference>
<comment type="caution">
    <text evidence="2">The sequence shown here is derived from an EMBL/GenBank/DDBJ whole genome shotgun (WGS) entry which is preliminary data.</text>
</comment>
<keyword evidence="1" id="KW-1133">Transmembrane helix</keyword>
<keyword evidence="1" id="KW-0472">Membrane</keyword>
<evidence type="ECO:0000313" key="3">
    <source>
        <dbReference type="Proteomes" id="UP000262477"/>
    </source>
</evidence>
<accession>A0A371Q756</accession>
<name>A0A371Q756_STRIH</name>
<gene>
    <name evidence="2" type="ORF">DY245_09495</name>
</gene>
<evidence type="ECO:0000313" key="2">
    <source>
        <dbReference type="EMBL" id="REK90537.1"/>
    </source>
</evidence>
<dbReference type="AlphaFoldDB" id="A0A371Q756"/>
<evidence type="ECO:0000256" key="1">
    <source>
        <dbReference type="SAM" id="Phobius"/>
    </source>
</evidence>
<keyword evidence="1" id="KW-0812">Transmembrane</keyword>
<organism evidence="2 3">
    <name type="scientific">Streptomyces inhibens</name>
    <dbReference type="NCBI Taxonomy" id="2293571"/>
    <lineage>
        <taxon>Bacteria</taxon>
        <taxon>Bacillati</taxon>
        <taxon>Actinomycetota</taxon>
        <taxon>Actinomycetes</taxon>
        <taxon>Kitasatosporales</taxon>
        <taxon>Streptomycetaceae</taxon>
        <taxon>Streptomyces</taxon>
    </lineage>
</organism>
<feature type="transmembrane region" description="Helical" evidence="1">
    <location>
        <begin position="112"/>
        <end position="129"/>
    </location>
</feature>
<protein>
    <submittedName>
        <fullName evidence="2">Uncharacterized protein</fullName>
    </submittedName>
</protein>
<proteinExistence type="predicted"/>
<dbReference type="OrthoDB" id="4826010at2"/>
<feature type="transmembrane region" description="Helical" evidence="1">
    <location>
        <begin position="44"/>
        <end position="62"/>
    </location>
</feature>
<keyword evidence="3" id="KW-1185">Reference proteome</keyword>
<feature type="transmembrane region" description="Helical" evidence="1">
    <location>
        <begin position="12"/>
        <end position="32"/>
    </location>
</feature>